<dbReference type="GO" id="GO:0030833">
    <property type="term" value="P:regulation of actin filament polymerization"/>
    <property type="evidence" value="ECO:0007669"/>
    <property type="project" value="TreeGrafter"/>
</dbReference>
<dbReference type="Gene3D" id="1.20.1270.60">
    <property type="entry name" value="Arfaptin homology (AH) domain/BAR domain"/>
    <property type="match status" value="1"/>
</dbReference>
<gene>
    <name evidence="1" type="ORF">GDO81_028358</name>
</gene>
<dbReference type="AlphaFoldDB" id="A0AAV6YNC1"/>
<protein>
    <submittedName>
        <fullName evidence="1">Uncharacterized protein</fullName>
    </submittedName>
</protein>
<dbReference type="EMBL" id="WNYA01064570">
    <property type="protein sequence ID" value="KAG8535521.1"/>
    <property type="molecule type" value="Genomic_DNA"/>
</dbReference>
<evidence type="ECO:0000313" key="1">
    <source>
        <dbReference type="EMBL" id="KAG8535521.1"/>
    </source>
</evidence>
<organism evidence="1 2">
    <name type="scientific">Engystomops pustulosus</name>
    <name type="common">Tungara frog</name>
    <name type="synonym">Physalaemus pustulosus</name>
    <dbReference type="NCBI Taxonomy" id="76066"/>
    <lineage>
        <taxon>Eukaryota</taxon>
        <taxon>Metazoa</taxon>
        <taxon>Chordata</taxon>
        <taxon>Craniata</taxon>
        <taxon>Vertebrata</taxon>
        <taxon>Euteleostomi</taxon>
        <taxon>Amphibia</taxon>
        <taxon>Batrachia</taxon>
        <taxon>Anura</taxon>
        <taxon>Neobatrachia</taxon>
        <taxon>Hyloidea</taxon>
        <taxon>Leptodactylidae</taxon>
        <taxon>Leiuperinae</taxon>
        <taxon>Engystomops</taxon>
    </lineage>
</organism>
<accession>A0AAV6YNC1</accession>
<dbReference type="GO" id="GO:0031594">
    <property type="term" value="C:neuromuscular junction"/>
    <property type="evidence" value="ECO:0007669"/>
    <property type="project" value="TreeGrafter"/>
</dbReference>
<feature type="non-terminal residue" evidence="1">
    <location>
        <position position="77"/>
    </location>
</feature>
<dbReference type="InterPro" id="IPR027267">
    <property type="entry name" value="AH/BAR_dom_sf"/>
</dbReference>
<comment type="caution">
    <text evidence="1">The sequence shown here is derived from an EMBL/GenBank/DDBJ whole genome shotgun (WGS) entry which is preliminary data.</text>
</comment>
<reference evidence="1" key="1">
    <citation type="thesis" date="2020" institute="ProQuest LLC" country="789 East Eisenhower Parkway, Ann Arbor, MI, USA">
        <title>Comparative Genomics and Chromosome Evolution.</title>
        <authorList>
            <person name="Mudd A.B."/>
        </authorList>
    </citation>
    <scope>NUCLEOTIDE SEQUENCE</scope>
    <source>
        <strain evidence="1">237g6f4</strain>
        <tissue evidence="1">Blood</tissue>
    </source>
</reference>
<feature type="non-terminal residue" evidence="1">
    <location>
        <position position="1"/>
    </location>
</feature>
<proteinExistence type="predicted"/>
<keyword evidence="2" id="KW-1185">Reference proteome</keyword>
<name>A0AAV6YNC1_ENGPU</name>
<evidence type="ECO:0000313" key="2">
    <source>
        <dbReference type="Proteomes" id="UP000824782"/>
    </source>
</evidence>
<dbReference type="PANTHER" id="PTHR15735:SF11">
    <property type="entry name" value="F-BAR AND DOUBLE SH3 DOMAINS PROTEIN 2"/>
    <property type="match status" value="1"/>
</dbReference>
<sequence length="77" mass="9290">QTIQKLASQYLKKDWPVVKPDERSEYRNIYTVWKSFLEGTIQVAQSRINICENYRNLISEPARTVKLYKEQQLKKVW</sequence>
<dbReference type="SUPFAM" id="SSF103657">
    <property type="entry name" value="BAR/IMD domain-like"/>
    <property type="match status" value="1"/>
</dbReference>
<dbReference type="Proteomes" id="UP000824782">
    <property type="component" value="Unassembled WGS sequence"/>
</dbReference>
<dbReference type="GO" id="GO:0007274">
    <property type="term" value="P:neuromuscular synaptic transmission"/>
    <property type="evidence" value="ECO:0007669"/>
    <property type="project" value="TreeGrafter"/>
</dbReference>
<dbReference type="GO" id="GO:0055037">
    <property type="term" value="C:recycling endosome"/>
    <property type="evidence" value="ECO:0007669"/>
    <property type="project" value="TreeGrafter"/>
</dbReference>
<dbReference type="PANTHER" id="PTHR15735">
    <property type="entry name" value="FCH AND DOUBLE SH3 DOMAINS PROTEIN"/>
    <property type="match status" value="1"/>
</dbReference>